<keyword evidence="3" id="KW-0028">Amino-acid biosynthesis</keyword>
<dbReference type="Pfam" id="PF00591">
    <property type="entry name" value="Glycos_transf_3"/>
    <property type="match status" value="1"/>
</dbReference>
<keyword evidence="5 10" id="KW-0808">Transferase</keyword>
<dbReference type="Gene3D" id="3.40.1030.10">
    <property type="entry name" value="Nucleoside phosphorylase/phosphoribosyltransferase catalytic domain"/>
    <property type="match status" value="1"/>
</dbReference>
<dbReference type="Gene3D" id="1.20.970.10">
    <property type="entry name" value="Transferase, Pyrimidine Nucleoside Phosphorylase, Chain C"/>
    <property type="match status" value="1"/>
</dbReference>
<feature type="domain" description="Glycosyl transferase family 3" evidence="8">
    <location>
        <begin position="76"/>
        <end position="326"/>
    </location>
</feature>
<dbReference type="FunFam" id="3.40.1030.10:FF:000002">
    <property type="entry name" value="Anthranilate phosphoribosyltransferase"/>
    <property type="match status" value="1"/>
</dbReference>
<keyword evidence="7" id="KW-0057">Aromatic amino acid biosynthesis</keyword>
<dbReference type="InterPro" id="IPR035902">
    <property type="entry name" value="Nuc_phospho_transferase"/>
</dbReference>
<dbReference type="GO" id="GO:0005829">
    <property type="term" value="C:cytosol"/>
    <property type="evidence" value="ECO:0007669"/>
    <property type="project" value="TreeGrafter"/>
</dbReference>
<dbReference type="InterPro" id="IPR036320">
    <property type="entry name" value="Glycosyl_Trfase_fam3_N_dom_sf"/>
</dbReference>
<dbReference type="GO" id="GO:0000162">
    <property type="term" value="P:L-tryptophan biosynthetic process"/>
    <property type="evidence" value="ECO:0007669"/>
    <property type="project" value="UniProtKB-KW"/>
</dbReference>
<evidence type="ECO:0000256" key="4">
    <source>
        <dbReference type="ARBA" id="ARBA00022676"/>
    </source>
</evidence>
<evidence type="ECO:0000256" key="6">
    <source>
        <dbReference type="ARBA" id="ARBA00022822"/>
    </source>
</evidence>
<dbReference type="EC" id="2.4.2.18" evidence="2"/>
<evidence type="ECO:0000256" key="3">
    <source>
        <dbReference type="ARBA" id="ARBA00022605"/>
    </source>
</evidence>
<evidence type="ECO:0000313" key="10">
    <source>
        <dbReference type="EMBL" id="VAV86674.1"/>
    </source>
</evidence>
<evidence type="ECO:0000259" key="9">
    <source>
        <dbReference type="Pfam" id="PF02885"/>
    </source>
</evidence>
<accession>A0A3B0QZ85</accession>
<keyword evidence="4 10" id="KW-0328">Glycosyltransferase</keyword>
<dbReference type="EMBL" id="UOED01000013">
    <property type="protein sequence ID" value="VAV86674.1"/>
    <property type="molecule type" value="Genomic_DNA"/>
</dbReference>
<gene>
    <name evidence="10" type="ORF">MNBD_ALPHA02-864</name>
</gene>
<feature type="domain" description="Glycosyl transferase family 3 N-terminal" evidence="9">
    <location>
        <begin position="6"/>
        <end position="68"/>
    </location>
</feature>
<evidence type="ECO:0000256" key="1">
    <source>
        <dbReference type="ARBA" id="ARBA00004907"/>
    </source>
</evidence>
<dbReference type="SUPFAM" id="SSF52418">
    <property type="entry name" value="Nucleoside phosphorylase/phosphoribosyltransferase catalytic domain"/>
    <property type="match status" value="1"/>
</dbReference>
<reference evidence="10" key="1">
    <citation type="submission" date="2018-06" db="EMBL/GenBank/DDBJ databases">
        <authorList>
            <person name="Zhirakovskaya E."/>
        </authorList>
    </citation>
    <scope>NUCLEOTIDE SEQUENCE</scope>
</reference>
<evidence type="ECO:0000256" key="2">
    <source>
        <dbReference type="ARBA" id="ARBA00011948"/>
    </source>
</evidence>
<evidence type="ECO:0000256" key="5">
    <source>
        <dbReference type="ARBA" id="ARBA00022679"/>
    </source>
</evidence>
<dbReference type="SUPFAM" id="SSF47648">
    <property type="entry name" value="Nucleoside phosphorylase/phosphoribosyltransferase N-terminal domain"/>
    <property type="match status" value="1"/>
</dbReference>
<comment type="pathway">
    <text evidence="1">Amino-acid biosynthesis; L-tryptophan biosynthesis; L-tryptophan from chorismate: step 2/5.</text>
</comment>
<dbReference type="InterPro" id="IPR017459">
    <property type="entry name" value="Glycosyl_Trfase_fam3_N_dom"/>
</dbReference>
<dbReference type="NCBIfam" id="TIGR01245">
    <property type="entry name" value="trpD"/>
    <property type="match status" value="1"/>
</dbReference>
<protein>
    <recommendedName>
        <fullName evidence="2">anthranilate phosphoribosyltransferase</fullName>
        <ecNumber evidence="2">2.4.2.18</ecNumber>
    </recommendedName>
</protein>
<evidence type="ECO:0000259" key="8">
    <source>
        <dbReference type="Pfam" id="PF00591"/>
    </source>
</evidence>
<dbReference type="InterPro" id="IPR005940">
    <property type="entry name" value="Anthranilate_Pribosyl_Tfrase"/>
</dbReference>
<dbReference type="InterPro" id="IPR000312">
    <property type="entry name" value="Glycosyl_Trfase_fam3"/>
</dbReference>
<keyword evidence="6" id="KW-0822">Tryptophan biosynthesis</keyword>
<organism evidence="10">
    <name type="scientific">hydrothermal vent metagenome</name>
    <dbReference type="NCBI Taxonomy" id="652676"/>
    <lineage>
        <taxon>unclassified sequences</taxon>
        <taxon>metagenomes</taxon>
        <taxon>ecological metagenomes</taxon>
    </lineage>
</organism>
<dbReference type="Pfam" id="PF02885">
    <property type="entry name" value="Glycos_trans_3N"/>
    <property type="match status" value="1"/>
</dbReference>
<dbReference type="HAMAP" id="MF_00211">
    <property type="entry name" value="TrpD"/>
    <property type="match status" value="1"/>
</dbReference>
<dbReference type="PANTHER" id="PTHR43285">
    <property type="entry name" value="ANTHRANILATE PHOSPHORIBOSYLTRANSFERASE"/>
    <property type="match status" value="1"/>
</dbReference>
<proteinExistence type="inferred from homology"/>
<dbReference type="GO" id="GO:0004048">
    <property type="term" value="F:anthranilate phosphoribosyltransferase activity"/>
    <property type="evidence" value="ECO:0007669"/>
    <property type="project" value="UniProtKB-EC"/>
</dbReference>
<dbReference type="PANTHER" id="PTHR43285:SF2">
    <property type="entry name" value="ANTHRANILATE PHOSPHORIBOSYLTRANSFERASE"/>
    <property type="match status" value="1"/>
</dbReference>
<dbReference type="AlphaFoldDB" id="A0A3B0QZ85"/>
<sequence>MSPDFKSLIHKIAAGESLSQQEARNAFNYMMSGDATGAQIGAFLMGLRLRGETIAEITGAAEAMRAKAHFITAPDNAVDTCGTGGDGAHTYNISTAAAIVLAACGVSVAKHGNRAISSKSGSADVLETLGINIEAPMEIVEKCLKDIGIGFMMATRHHSAMRHVGPSRTSLGTRTIFNLLGPLSNPAGAKYQVIGVFDKKWTAPLAEVLGNLGSKRVWVVHGADGLDELSISGPSFVSEFKGGKVTSFEVTPEDAGLTRHSLSEIRGGDAAHNARALTDVLKGTQNAYRQIVLLNCAAALLVAGKAADLKQGAEIATHAIDSGKALEKLNHWVKMSHG</sequence>
<name>A0A3B0QZ85_9ZZZZ</name>
<evidence type="ECO:0000256" key="7">
    <source>
        <dbReference type="ARBA" id="ARBA00023141"/>
    </source>
</evidence>